<protein>
    <submittedName>
        <fullName evidence="2">Uncharacterized protein</fullName>
    </submittedName>
</protein>
<feature type="region of interest" description="Disordered" evidence="1">
    <location>
        <begin position="1"/>
        <end position="99"/>
    </location>
</feature>
<dbReference type="EMBL" id="KN122893">
    <property type="protein sequence ID" value="KFO27601.1"/>
    <property type="molecule type" value="Genomic_DNA"/>
</dbReference>
<organism evidence="2 3">
    <name type="scientific">Fukomys damarensis</name>
    <name type="common">Damaraland mole rat</name>
    <name type="synonym">Cryptomys damarensis</name>
    <dbReference type="NCBI Taxonomy" id="885580"/>
    <lineage>
        <taxon>Eukaryota</taxon>
        <taxon>Metazoa</taxon>
        <taxon>Chordata</taxon>
        <taxon>Craniata</taxon>
        <taxon>Vertebrata</taxon>
        <taxon>Euteleostomi</taxon>
        <taxon>Mammalia</taxon>
        <taxon>Eutheria</taxon>
        <taxon>Euarchontoglires</taxon>
        <taxon>Glires</taxon>
        <taxon>Rodentia</taxon>
        <taxon>Hystricomorpha</taxon>
        <taxon>Bathyergidae</taxon>
        <taxon>Fukomys</taxon>
    </lineage>
</organism>
<gene>
    <name evidence="2" type="ORF">H920_11017</name>
</gene>
<reference evidence="2 3" key="1">
    <citation type="submission" date="2013-11" db="EMBL/GenBank/DDBJ databases">
        <title>The Damaraland mole rat (Fukomys damarensis) genome and evolution of African mole rats.</title>
        <authorList>
            <person name="Gladyshev V.N."/>
            <person name="Fang X."/>
        </authorList>
    </citation>
    <scope>NUCLEOTIDE SEQUENCE [LARGE SCALE GENOMIC DNA]</scope>
    <source>
        <tissue evidence="2">Liver</tissue>
    </source>
</reference>
<sequence length="136" mass="14529">MHPTCKGAAVPSAAAGSTSSLDADPRAQCHTGTLPCRSPERPGSAERGAERTRELCECERTTGTQQAWPGDPLNFWGGDSQAPPDLHPHPHTASPARASLSLSRLIRNARSRRAAKSKRWAALAENPFPPNDGPFQ</sequence>
<feature type="compositionally biased region" description="Basic and acidic residues" evidence="1">
    <location>
        <begin position="38"/>
        <end position="60"/>
    </location>
</feature>
<accession>A0A091DXS0</accession>
<name>A0A091DXS0_FUKDA</name>
<dbReference type="Proteomes" id="UP000028990">
    <property type="component" value="Unassembled WGS sequence"/>
</dbReference>
<evidence type="ECO:0000313" key="2">
    <source>
        <dbReference type="EMBL" id="KFO27601.1"/>
    </source>
</evidence>
<feature type="region of interest" description="Disordered" evidence="1">
    <location>
        <begin position="116"/>
        <end position="136"/>
    </location>
</feature>
<evidence type="ECO:0000313" key="3">
    <source>
        <dbReference type="Proteomes" id="UP000028990"/>
    </source>
</evidence>
<evidence type="ECO:0000256" key="1">
    <source>
        <dbReference type="SAM" id="MobiDB-lite"/>
    </source>
</evidence>
<keyword evidence="3" id="KW-1185">Reference proteome</keyword>
<dbReference type="AlphaFoldDB" id="A0A091DXS0"/>
<proteinExistence type="predicted"/>
<feature type="compositionally biased region" description="Pro residues" evidence="1">
    <location>
        <begin position="127"/>
        <end position="136"/>
    </location>
</feature>